<feature type="domain" description="Cation efflux protein cytoplasmic" evidence="10">
    <location>
        <begin position="211"/>
        <end position="287"/>
    </location>
</feature>
<feature type="transmembrane region" description="Helical" evidence="8">
    <location>
        <begin position="175"/>
        <end position="198"/>
    </location>
</feature>
<dbReference type="NCBIfam" id="TIGR01297">
    <property type="entry name" value="CDF"/>
    <property type="match status" value="1"/>
</dbReference>
<dbReference type="SUPFAM" id="SSF161111">
    <property type="entry name" value="Cation efflux protein transmembrane domain-like"/>
    <property type="match status" value="1"/>
</dbReference>
<name>A0AAT9GAD2_9RICK</name>
<dbReference type="InterPro" id="IPR002524">
    <property type="entry name" value="Cation_efflux"/>
</dbReference>
<dbReference type="GO" id="GO:0015086">
    <property type="term" value="F:cadmium ion transmembrane transporter activity"/>
    <property type="evidence" value="ECO:0007669"/>
    <property type="project" value="TreeGrafter"/>
</dbReference>
<dbReference type="InterPro" id="IPR027470">
    <property type="entry name" value="Cation_efflux_CTD"/>
</dbReference>
<keyword evidence="4" id="KW-1003">Cell membrane</keyword>
<evidence type="ECO:0000256" key="2">
    <source>
        <dbReference type="ARBA" id="ARBA00008114"/>
    </source>
</evidence>
<evidence type="ECO:0000313" key="11">
    <source>
        <dbReference type="EMBL" id="BFD46813.1"/>
    </source>
</evidence>
<dbReference type="SUPFAM" id="SSF160240">
    <property type="entry name" value="Cation efflux protein cytoplasmic domain-like"/>
    <property type="match status" value="1"/>
</dbReference>
<keyword evidence="6 8" id="KW-1133">Transmembrane helix</keyword>
<dbReference type="InterPro" id="IPR058533">
    <property type="entry name" value="Cation_efflux_TM"/>
</dbReference>
<feature type="transmembrane region" description="Helical" evidence="8">
    <location>
        <begin position="82"/>
        <end position="101"/>
    </location>
</feature>
<evidence type="ECO:0000256" key="5">
    <source>
        <dbReference type="ARBA" id="ARBA00022692"/>
    </source>
</evidence>
<dbReference type="InterPro" id="IPR050291">
    <property type="entry name" value="CDF_Transporter"/>
</dbReference>
<reference evidence="11" key="1">
    <citation type="submission" date="2024-01" db="EMBL/GenBank/DDBJ databases">
        <title>Sequencing the genomes of a sandfly, Sergentomyia squamirostris, and its two endosymbionts.</title>
        <authorList>
            <person name="Itokawa K."/>
            <person name="Sanjoba C."/>
        </authorList>
    </citation>
    <scope>NUCLEOTIDE SEQUENCE</scope>
    <source>
        <strain evidence="11">RiSSQ</strain>
    </source>
</reference>
<dbReference type="Gene3D" id="3.30.70.1350">
    <property type="entry name" value="Cation efflux protein, cytoplasmic domain"/>
    <property type="match status" value="1"/>
</dbReference>
<dbReference type="Gene3D" id="1.20.1510.10">
    <property type="entry name" value="Cation efflux protein transmembrane domain"/>
    <property type="match status" value="1"/>
</dbReference>
<evidence type="ECO:0000256" key="8">
    <source>
        <dbReference type="SAM" id="Phobius"/>
    </source>
</evidence>
<comment type="subcellular location">
    <subcellularLocation>
        <location evidence="1">Membrane</location>
        <topology evidence="1">Multi-pass membrane protein</topology>
    </subcellularLocation>
</comment>
<evidence type="ECO:0000256" key="3">
    <source>
        <dbReference type="ARBA" id="ARBA00022448"/>
    </source>
</evidence>
<comment type="similarity">
    <text evidence="2">Belongs to the cation diffusion facilitator (CDF) transporter (TC 2.A.4) family.</text>
</comment>
<evidence type="ECO:0000256" key="1">
    <source>
        <dbReference type="ARBA" id="ARBA00004141"/>
    </source>
</evidence>
<proteinExistence type="inferred from homology"/>
<dbReference type="AlphaFoldDB" id="A0AAT9GAD2"/>
<gene>
    <name evidence="11" type="ORF">DMENIID0002_14590</name>
</gene>
<keyword evidence="5 8" id="KW-0812">Transmembrane</keyword>
<keyword evidence="7 8" id="KW-0472">Membrane</keyword>
<dbReference type="PANTHER" id="PTHR43840">
    <property type="entry name" value="MITOCHONDRIAL METAL TRANSPORTER 1-RELATED"/>
    <property type="match status" value="1"/>
</dbReference>
<dbReference type="PANTHER" id="PTHR43840:SF41">
    <property type="entry name" value="CATION-EFFLUX PUMP FIEF"/>
    <property type="match status" value="1"/>
</dbReference>
<evidence type="ECO:0000259" key="10">
    <source>
        <dbReference type="Pfam" id="PF16916"/>
    </source>
</evidence>
<keyword evidence="3" id="KW-0813">Transport</keyword>
<evidence type="ECO:0000256" key="7">
    <source>
        <dbReference type="ARBA" id="ARBA00023136"/>
    </source>
</evidence>
<feature type="transmembrane region" description="Helical" evidence="8">
    <location>
        <begin position="121"/>
        <end position="140"/>
    </location>
</feature>
<protein>
    <submittedName>
        <fullName evidence="11">Cation diffusion facilitator family transporter</fullName>
    </submittedName>
</protein>
<sequence length="302" mass="34612">MTNSEHQILIKSSSYLSFSIAVFILFIKSYAWLVTDSQSILASLIDTMLDISSSLFNLIAIRFALQPPDYHHRFGHEKIQDLAIFSQAVFFVVSGLFMGFSSLRSLVDGSVPSNIESGINILYLCIILTVILVAYQTYVIKKTSSEIIKVDKLHYFTDLLTNIGVIVSIKLSTRFWFIDSLFGIAIAIYIIYASYALFRKAFKNLIDEEMPEEDRKKILSIITRFKEVKGIHEMKTRYAASKPFIQCHIEMDGDMSLYSSHYISDKIYIALLLEFPGAEIIIHLDPYGYEEKVNYRENINQI</sequence>
<dbReference type="Pfam" id="PF01545">
    <property type="entry name" value="Cation_efflux"/>
    <property type="match status" value="1"/>
</dbReference>
<dbReference type="GO" id="GO:0006882">
    <property type="term" value="P:intracellular zinc ion homeostasis"/>
    <property type="evidence" value="ECO:0007669"/>
    <property type="project" value="TreeGrafter"/>
</dbReference>
<evidence type="ECO:0000259" key="9">
    <source>
        <dbReference type="Pfam" id="PF01545"/>
    </source>
</evidence>
<feature type="transmembrane region" description="Helical" evidence="8">
    <location>
        <begin position="12"/>
        <end position="33"/>
    </location>
</feature>
<dbReference type="GO" id="GO:0005886">
    <property type="term" value="C:plasma membrane"/>
    <property type="evidence" value="ECO:0007669"/>
    <property type="project" value="TreeGrafter"/>
</dbReference>
<evidence type="ECO:0000256" key="4">
    <source>
        <dbReference type="ARBA" id="ARBA00022475"/>
    </source>
</evidence>
<feature type="transmembrane region" description="Helical" evidence="8">
    <location>
        <begin position="39"/>
        <end position="61"/>
    </location>
</feature>
<dbReference type="InterPro" id="IPR036837">
    <property type="entry name" value="Cation_efflux_CTD_sf"/>
</dbReference>
<dbReference type="GO" id="GO:0015093">
    <property type="term" value="F:ferrous iron transmembrane transporter activity"/>
    <property type="evidence" value="ECO:0007669"/>
    <property type="project" value="TreeGrafter"/>
</dbReference>
<feature type="domain" description="Cation efflux protein transmembrane" evidence="9">
    <location>
        <begin position="15"/>
        <end position="206"/>
    </location>
</feature>
<accession>A0AAT9GAD2</accession>
<evidence type="ECO:0000256" key="6">
    <source>
        <dbReference type="ARBA" id="ARBA00022989"/>
    </source>
</evidence>
<dbReference type="InterPro" id="IPR027469">
    <property type="entry name" value="Cation_efflux_TMD_sf"/>
</dbReference>
<dbReference type="GO" id="GO:0015341">
    <property type="term" value="F:zinc efflux antiporter activity"/>
    <property type="evidence" value="ECO:0007669"/>
    <property type="project" value="TreeGrafter"/>
</dbReference>
<dbReference type="EMBL" id="AP029170">
    <property type="protein sequence ID" value="BFD46813.1"/>
    <property type="molecule type" value="Genomic_DNA"/>
</dbReference>
<dbReference type="Pfam" id="PF16916">
    <property type="entry name" value="ZT_dimer"/>
    <property type="match status" value="1"/>
</dbReference>
<organism evidence="11">
    <name type="scientific">Candidatus Tisiphia endosymbiont of Sergentomyia squamirostris</name>
    <dbReference type="NCBI Taxonomy" id="3113639"/>
    <lineage>
        <taxon>Bacteria</taxon>
        <taxon>Pseudomonadati</taxon>
        <taxon>Pseudomonadota</taxon>
        <taxon>Alphaproteobacteria</taxon>
        <taxon>Rickettsiales</taxon>
        <taxon>Rickettsiaceae</taxon>
        <taxon>Rickettsieae</taxon>
        <taxon>Candidatus Tisiphia</taxon>
    </lineage>
</organism>